<dbReference type="EMBL" id="JANAVB010038416">
    <property type="protein sequence ID" value="KAJ6801101.1"/>
    <property type="molecule type" value="Genomic_DNA"/>
</dbReference>
<evidence type="ECO:0008006" key="4">
    <source>
        <dbReference type="Google" id="ProtNLM"/>
    </source>
</evidence>
<name>A0AAX6EAY1_IRIPA</name>
<gene>
    <name evidence="2" type="ORF">M6B38_199720</name>
</gene>
<comment type="caution">
    <text evidence="2">The sequence shown here is derived from an EMBL/GenBank/DDBJ whole genome shotgun (WGS) entry which is preliminary data.</text>
</comment>
<evidence type="ECO:0000313" key="2">
    <source>
        <dbReference type="EMBL" id="KAJ6801101.1"/>
    </source>
</evidence>
<sequence length="61" mass="7688">MLRPDLLPILVLFVYYQFWMFRMYEKYILWLDICGWTSVGCLWLDVCWMCWKFVVYEQYAV</sequence>
<proteinExistence type="predicted"/>
<protein>
    <recommendedName>
        <fullName evidence="4">ATP synthase F0 subunit 8</fullName>
    </recommendedName>
</protein>
<keyword evidence="1" id="KW-1133">Transmembrane helix</keyword>
<feature type="transmembrane region" description="Helical" evidence="1">
    <location>
        <begin position="6"/>
        <end position="21"/>
    </location>
</feature>
<accession>A0AAX6EAY1</accession>
<evidence type="ECO:0000313" key="3">
    <source>
        <dbReference type="Proteomes" id="UP001140949"/>
    </source>
</evidence>
<keyword evidence="3" id="KW-1185">Reference proteome</keyword>
<reference evidence="2" key="2">
    <citation type="submission" date="2023-04" db="EMBL/GenBank/DDBJ databases">
        <authorList>
            <person name="Bruccoleri R.E."/>
            <person name="Oakeley E.J."/>
            <person name="Faust A.-M."/>
            <person name="Dessus-Babus S."/>
            <person name="Altorfer M."/>
            <person name="Burckhardt D."/>
            <person name="Oertli M."/>
            <person name="Naumann U."/>
            <person name="Petersen F."/>
            <person name="Wong J."/>
        </authorList>
    </citation>
    <scope>NUCLEOTIDE SEQUENCE</scope>
    <source>
        <strain evidence="2">GSM-AAB239-AS_SAM_17_03QT</strain>
        <tissue evidence="2">Leaf</tissue>
    </source>
</reference>
<reference evidence="2" key="1">
    <citation type="journal article" date="2023" name="GigaByte">
        <title>Genome assembly of the bearded iris, Iris pallida Lam.</title>
        <authorList>
            <person name="Bruccoleri R.E."/>
            <person name="Oakeley E.J."/>
            <person name="Faust A.M.E."/>
            <person name="Altorfer M."/>
            <person name="Dessus-Babus S."/>
            <person name="Burckhardt D."/>
            <person name="Oertli M."/>
            <person name="Naumann U."/>
            <person name="Petersen F."/>
            <person name="Wong J."/>
        </authorList>
    </citation>
    <scope>NUCLEOTIDE SEQUENCE</scope>
    <source>
        <strain evidence="2">GSM-AAB239-AS_SAM_17_03QT</strain>
    </source>
</reference>
<dbReference type="AlphaFoldDB" id="A0AAX6EAY1"/>
<keyword evidence="1" id="KW-0812">Transmembrane</keyword>
<keyword evidence="1" id="KW-0472">Membrane</keyword>
<evidence type="ECO:0000256" key="1">
    <source>
        <dbReference type="SAM" id="Phobius"/>
    </source>
</evidence>
<feature type="transmembrane region" description="Helical" evidence="1">
    <location>
        <begin position="33"/>
        <end position="54"/>
    </location>
</feature>
<dbReference type="Proteomes" id="UP001140949">
    <property type="component" value="Unassembled WGS sequence"/>
</dbReference>
<organism evidence="2 3">
    <name type="scientific">Iris pallida</name>
    <name type="common">Sweet iris</name>
    <dbReference type="NCBI Taxonomy" id="29817"/>
    <lineage>
        <taxon>Eukaryota</taxon>
        <taxon>Viridiplantae</taxon>
        <taxon>Streptophyta</taxon>
        <taxon>Embryophyta</taxon>
        <taxon>Tracheophyta</taxon>
        <taxon>Spermatophyta</taxon>
        <taxon>Magnoliopsida</taxon>
        <taxon>Liliopsida</taxon>
        <taxon>Asparagales</taxon>
        <taxon>Iridaceae</taxon>
        <taxon>Iridoideae</taxon>
        <taxon>Irideae</taxon>
        <taxon>Iris</taxon>
    </lineage>
</organism>